<gene>
    <name evidence="1" type="ORF">NCTC13093_01917</name>
</gene>
<organism evidence="1 2">
    <name type="scientific">Anaerobiospirillum thomasii</name>
    <dbReference type="NCBI Taxonomy" id="179995"/>
    <lineage>
        <taxon>Bacteria</taxon>
        <taxon>Pseudomonadati</taxon>
        <taxon>Pseudomonadota</taxon>
        <taxon>Gammaproteobacteria</taxon>
        <taxon>Aeromonadales</taxon>
        <taxon>Succinivibrionaceae</taxon>
        <taxon>Anaerobiospirillum</taxon>
    </lineage>
</organism>
<dbReference type="Proteomes" id="UP000250086">
    <property type="component" value="Unassembled WGS sequence"/>
</dbReference>
<reference evidence="1 2" key="1">
    <citation type="submission" date="2018-06" db="EMBL/GenBank/DDBJ databases">
        <authorList>
            <consortium name="Pathogen Informatics"/>
            <person name="Doyle S."/>
        </authorList>
    </citation>
    <scope>NUCLEOTIDE SEQUENCE [LARGE SCALE GENOMIC DNA]</scope>
    <source>
        <strain evidence="1 2">NCTC13093</strain>
    </source>
</reference>
<accession>A0A2X0WYA2</accession>
<evidence type="ECO:0000313" key="2">
    <source>
        <dbReference type="Proteomes" id="UP000250086"/>
    </source>
</evidence>
<name>A0A2X0WYA2_9GAMM</name>
<evidence type="ECO:0000313" key="1">
    <source>
        <dbReference type="EMBL" id="SPT70501.1"/>
    </source>
</evidence>
<protein>
    <recommendedName>
        <fullName evidence="3">DUF4241 domain-containing protein</fullName>
    </recommendedName>
</protein>
<evidence type="ECO:0008006" key="3">
    <source>
        <dbReference type="Google" id="ProtNLM"/>
    </source>
</evidence>
<proteinExistence type="predicted"/>
<keyword evidence="2" id="KW-1185">Reference proteome</keyword>
<dbReference type="EMBL" id="UAPV01000001">
    <property type="protein sequence ID" value="SPT70501.1"/>
    <property type="molecule type" value="Genomic_DNA"/>
</dbReference>
<dbReference type="AlphaFoldDB" id="A0A2X0WYA2"/>
<sequence>MPTTQWLDRYEAIKDKLKCKDNLEAYFTQKVIGNISVEVLDIGSVNFPTGQIFACDPLIELEDAPPFLQRIPAGAYSVKICVVPSAKYGDRYACVKVEVSHETPVVYELGMVGNEQLDTELEDDEYFGFGVDAGMGCIADIQTQNAFKAYWAKRLAEDPDIDPYNDLFCDLMEDNAKAYPKYQQDHGDWLNWTVPETDCNLPIFSSGWGDGYYPVYFGYDAKGEICAVYARFIDIKDEYKDQ</sequence>
<dbReference type="InterPro" id="IPR025335">
    <property type="entry name" value="DUF4241"/>
</dbReference>
<dbReference type="Pfam" id="PF14025">
    <property type="entry name" value="DUF4241"/>
    <property type="match status" value="1"/>
</dbReference>